<dbReference type="GO" id="GO:0005975">
    <property type="term" value="P:carbohydrate metabolic process"/>
    <property type="evidence" value="ECO:0007669"/>
    <property type="project" value="InterPro"/>
</dbReference>
<dbReference type="EC" id="3.2.1.20" evidence="5"/>
<evidence type="ECO:0000313" key="6">
    <source>
        <dbReference type="Proteomes" id="UP000316988"/>
    </source>
</evidence>
<keyword evidence="2 5" id="KW-0326">Glycosidase</keyword>
<evidence type="ECO:0000256" key="1">
    <source>
        <dbReference type="ARBA" id="ARBA00007806"/>
    </source>
</evidence>
<dbReference type="InterPro" id="IPR048395">
    <property type="entry name" value="Glyco_hydro_31_C"/>
</dbReference>
<dbReference type="InterPro" id="IPR013780">
    <property type="entry name" value="Glyco_hydro_b"/>
</dbReference>
<dbReference type="AlphaFoldDB" id="A0A554S730"/>
<dbReference type="PANTHER" id="PTHR46959">
    <property type="entry name" value="SULFOQUINOVOSIDASE"/>
    <property type="match status" value="1"/>
</dbReference>
<dbReference type="NCBIfam" id="NF007746">
    <property type="entry name" value="PRK10426.1"/>
    <property type="match status" value="1"/>
</dbReference>
<protein>
    <submittedName>
        <fullName evidence="5">Alpha-glucosidase</fullName>
        <ecNumber evidence="5">3.2.1.20</ecNumber>
    </submittedName>
</protein>
<proteinExistence type="inferred from homology"/>
<evidence type="ECO:0000259" key="4">
    <source>
        <dbReference type="Pfam" id="PF21365"/>
    </source>
</evidence>
<dbReference type="InterPro" id="IPR044112">
    <property type="entry name" value="YihQ_TIM-like"/>
</dbReference>
<gene>
    <name evidence="5" type="ORF">FNM00_13390</name>
</gene>
<dbReference type="CDD" id="cd06594">
    <property type="entry name" value="GH31_glucosidase_YihQ"/>
    <property type="match status" value="1"/>
</dbReference>
<dbReference type="SUPFAM" id="SSF51011">
    <property type="entry name" value="Glycosyl hydrolase domain"/>
    <property type="match status" value="1"/>
</dbReference>
<evidence type="ECO:0000256" key="2">
    <source>
        <dbReference type="RuleBase" id="RU361185"/>
    </source>
</evidence>
<dbReference type="InterPro" id="IPR000322">
    <property type="entry name" value="Glyco_hydro_31_TIM"/>
</dbReference>
<reference evidence="5 6" key="1">
    <citation type="submission" date="2019-07" db="EMBL/GenBank/DDBJ databases">
        <authorList>
            <person name="Zhao L.H."/>
        </authorList>
    </citation>
    <scope>NUCLEOTIDE SEQUENCE [LARGE SCALE GENOMIC DNA]</scope>
    <source>
        <strain evidence="5 6">Co35</strain>
    </source>
</reference>
<dbReference type="OrthoDB" id="176168at2"/>
<dbReference type="SUPFAM" id="SSF51445">
    <property type="entry name" value="(Trans)glycosidases"/>
    <property type="match status" value="1"/>
</dbReference>
<dbReference type="Pfam" id="PF01055">
    <property type="entry name" value="Glyco_hydro_31_2nd"/>
    <property type="match status" value="1"/>
</dbReference>
<keyword evidence="6" id="KW-1185">Reference proteome</keyword>
<keyword evidence="2 5" id="KW-0378">Hydrolase</keyword>
<comment type="caution">
    <text evidence="5">The sequence shown here is derived from an EMBL/GenBank/DDBJ whole genome shotgun (WGS) entry which is preliminary data.</text>
</comment>
<organism evidence="5 6">
    <name type="scientific">Aeromicrobium piscarium</name>
    <dbReference type="NCBI Taxonomy" id="2590901"/>
    <lineage>
        <taxon>Bacteria</taxon>
        <taxon>Bacillati</taxon>
        <taxon>Actinomycetota</taxon>
        <taxon>Actinomycetes</taxon>
        <taxon>Propionibacteriales</taxon>
        <taxon>Nocardioidaceae</taxon>
        <taxon>Aeromicrobium</taxon>
    </lineage>
</organism>
<dbReference type="Gene3D" id="2.60.40.1180">
    <property type="entry name" value="Golgi alpha-mannosidase II"/>
    <property type="match status" value="1"/>
</dbReference>
<dbReference type="PANTHER" id="PTHR46959:SF2">
    <property type="entry name" value="SULFOQUINOVOSIDASE"/>
    <property type="match status" value="1"/>
</dbReference>
<name>A0A554S730_9ACTN</name>
<evidence type="ECO:0000259" key="3">
    <source>
        <dbReference type="Pfam" id="PF01055"/>
    </source>
</evidence>
<feature type="domain" description="Glycoside hydrolase family 31 TIM barrel" evidence="3">
    <location>
        <begin position="340"/>
        <end position="656"/>
    </location>
</feature>
<dbReference type="GO" id="GO:0004558">
    <property type="term" value="F:alpha-1,4-glucosidase activity"/>
    <property type="evidence" value="ECO:0007669"/>
    <property type="project" value="UniProtKB-EC"/>
</dbReference>
<evidence type="ECO:0000313" key="5">
    <source>
        <dbReference type="EMBL" id="TSD62105.1"/>
    </source>
</evidence>
<dbReference type="Proteomes" id="UP000316988">
    <property type="component" value="Unassembled WGS sequence"/>
</dbReference>
<dbReference type="EMBL" id="VLNT01000011">
    <property type="protein sequence ID" value="TSD62105.1"/>
    <property type="molecule type" value="Genomic_DNA"/>
</dbReference>
<accession>A0A554S730</accession>
<dbReference type="Gene3D" id="3.20.20.80">
    <property type="entry name" value="Glycosidases"/>
    <property type="match status" value="1"/>
</dbReference>
<dbReference type="InterPro" id="IPR052990">
    <property type="entry name" value="Sulfoquinovosidase_GH31"/>
</dbReference>
<comment type="similarity">
    <text evidence="1 2">Belongs to the glycosyl hydrolase 31 family.</text>
</comment>
<feature type="domain" description="Glycosyl hydrolase family 31 C-terminal" evidence="4">
    <location>
        <begin position="669"/>
        <end position="741"/>
    </location>
</feature>
<sequence length="763" mass="82469">MGERPRDNEAVAAVYSMSKRRRLLLVVLGLVLALVAVVAVALGRVPRDDVSILDPGSLRIGAGVAGALNTGDLTVSVEDGDAPRVVIATDDDTVWSSEPGHAFLGAGRGEVAAEEHRGYFWMSTEHETTWTTQTIDRAELEGDAIALGGRLLDDDDEPGPRWSARVAETGTGAVLDAQLDETGGATSLTLWSAREERAAVHGFGEQFTDVDLDDRLLPIIVREQGVGRGEQPLTVLADVTNHGAGGTERMTYAAWPSWVTEDLRGVRLDPELGASHALGVADTRSAGRVGLEMWATTLRAELTAAATPRELIERQQAGRERPELAAWTGEGAVIGIQGGTETVRRTVRELQDAGTEIAGVWLQDWTGQRTTSFGERLWWTWQPDRERYPGWEELVAELNAEGIAVTTYVNAFLVHGSSKEPAPERDLWAEADELGYLVQNAEGDPYALDQGGFDAYLVDLTDSAARDWYAEVIASEVLGDGVSGFMADFGEGLPLDAVLSEGDAAVAHNRWPALWAETVREACELAEQPDCVTWFRSGAGGMDESTPMFWNGDQLVSFGEEDGLGSVLRGTFSAGFSGWPLVHSDVGGYTSIDAVVKDYTRTPELLARWAEMEAFGVMMRTHEGNRPEDNVQVVDTAETRSRFAHMTRVFAALAPYRREVVEEALATGVPAIRHGWLVAPGTVAADVDTQFFLGPSVLVAPVTTEGEENVEVTFPPGTWRHLLTGDEYAGDTTREVAAPVGTPAAFVETSDPWADRLDLSSVR</sequence>
<dbReference type="RefSeq" id="WP_143914049.1">
    <property type="nucleotide sequence ID" value="NZ_VLNT01000011.1"/>
</dbReference>
<dbReference type="Pfam" id="PF21365">
    <property type="entry name" value="Glyco_hydro_31_3rd"/>
    <property type="match status" value="1"/>
</dbReference>
<dbReference type="InterPro" id="IPR017853">
    <property type="entry name" value="GH"/>
</dbReference>